<evidence type="ECO:0000313" key="1">
    <source>
        <dbReference type="EMBL" id="TGX98228.1"/>
    </source>
</evidence>
<protein>
    <submittedName>
        <fullName evidence="1">MBOAT family protein</fullName>
    </submittedName>
</protein>
<proteinExistence type="predicted"/>
<dbReference type="EMBL" id="SRZB01000020">
    <property type="protein sequence ID" value="TGX98228.1"/>
    <property type="molecule type" value="Genomic_DNA"/>
</dbReference>
<dbReference type="Proteomes" id="UP000307720">
    <property type="component" value="Unassembled WGS sequence"/>
</dbReference>
<sequence length="474" mass="55112">MVFSSILFLWVLLPVVLAAYYLPQFCGKAGSCLKFQNFILVVFSLFFYAWGEPRYILLMLLSVLINYSFGLLIERKQQKLLMLVICVAANLLILGYFKYFNFFVEIWNGLAGSTVQLSVRTAALPIGISFYTFQALSYVVDVYRKENRAQKNFLHMMLYISFFPQLIAGPIVKYHDIEQQIENRKTTLSGFSYGIKRFIMGLGKKVILANTFAEVVDLVFTDHPMNASRLLLWGTAVLYMLQIYFDFSGYSDMAVGLGRMFGFSFQENFLLPYTAVSIRDFWRKWHVSLSSWFREYVYIPLGGNRKGTARTYINLILVFFLTGIWHGAGWTFILWGFYHGFFNILERCFLGKWMGKGKWKILERGYTLFVVLIGWVIFRAPDFSYALDYIRYMFVPHESVLRIERFFDTKLILYMVIAILGSGMIQSILKRKKIRIAGDSGISLVGMAGYMAVLWISLMLLVNDTYNPFIYFRF</sequence>
<accession>A0AC61QY90</accession>
<gene>
    <name evidence="1" type="ORF">E5357_09715</name>
</gene>
<name>A0AC61QY90_9FIRM</name>
<evidence type="ECO:0000313" key="2">
    <source>
        <dbReference type="Proteomes" id="UP000307720"/>
    </source>
</evidence>
<organism evidence="1 2">
    <name type="scientific">Hominisplanchenecus murintestinalis</name>
    <dbReference type="NCBI Taxonomy" id="2941517"/>
    <lineage>
        <taxon>Bacteria</taxon>
        <taxon>Bacillati</taxon>
        <taxon>Bacillota</taxon>
        <taxon>Clostridia</taxon>
        <taxon>Lachnospirales</taxon>
        <taxon>Lachnospiraceae</taxon>
        <taxon>Hominisplanchenecus</taxon>
    </lineage>
</organism>
<comment type="caution">
    <text evidence="1">The sequence shown here is derived from an EMBL/GenBank/DDBJ whole genome shotgun (WGS) entry which is preliminary data.</text>
</comment>
<reference evidence="1" key="1">
    <citation type="submission" date="2019-04" db="EMBL/GenBank/DDBJ databases">
        <title>Microbes associate with the intestines of laboratory mice.</title>
        <authorList>
            <person name="Navarre W."/>
            <person name="Wong E."/>
            <person name="Huang K."/>
            <person name="Tropini C."/>
            <person name="Ng K."/>
            <person name="Yu B."/>
        </authorList>
    </citation>
    <scope>NUCLEOTIDE SEQUENCE</scope>
    <source>
        <strain evidence="1">NM72_1-8</strain>
    </source>
</reference>
<keyword evidence="2" id="KW-1185">Reference proteome</keyword>